<protein>
    <submittedName>
        <fullName evidence="1">Uncharacterized protein</fullName>
    </submittedName>
</protein>
<comment type="caution">
    <text evidence="1">The sequence shown here is derived from an EMBL/GenBank/DDBJ whole genome shotgun (WGS) entry which is preliminary data.</text>
</comment>
<gene>
    <name evidence="1" type="ORF">PIB30_089838</name>
</gene>
<name>A0ABU6ZSW6_9FABA</name>
<sequence>MVQIDDRTEESKSFTTARFIIDCFQWEKVHEWISVKVDDKVSEVFAKEFGSEVYNVESHPNLEEVCSTWMEEERPAVASIMAETDSVNGKYTVSY</sequence>
<reference evidence="1 2" key="1">
    <citation type="journal article" date="2023" name="Plants (Basel)">
        <title>Bridging the Gap: Combining Genomics and Transcriptomics Approaches to Understand Stylosanthes scabra, an Orphan Legume from the Brazilian Caatinga.</title>
        <authorList>
            <person name="Ferreira-Neto J.R.C."/>
            <person name="da Silva M.D."/>
            <person name="Binneck E."/>
            <person name="de Melo N.F."/>
            <person name="da Silva R.H."/>
            <person name="de Melo A.L.T.M."/>
            <person name="Pandolfi V."/>
            <person name="Bustamante F.O."/>
            <person name="Brasileiro-Vidal A.C."/>
            <person name="Benko-Iseppon A.M."/>
        </authorList>
    </citation>
    <scope>NUCLEOTIDE SEQUENCE [LARGE SCALE GENOMIC DNA]</scope>
    <source>
        <tissue evidence="1">Leaves</tissue>
    </source>
</reference>
<feature type="non-terminal residue" evidence="1">
    <location>
        <position position="95"/>
    </location>
</feature>
<dbReference type="EMBL" id="JASCZI010273561">
    <property type="protein sequence ID" value="MED6225032.1"/>
    <property type="molecule type" value="Genomic_DNA"/>
</dbReference>
<dbReference type="Proteomes" id="UP001341840">
    <property type="component" value="Unassembled WGS sequence"/>
</dbReference>
<evidence type="ECO:0000313" key="2">
    <source>
        <dbReference type="Proteomes" id="UP001341840"/>
    </source>
</evidence>
<proteinExistence type="predicted"/>
<accession>A0ABU6ZSW6</accession>
<keyword evidence="2" id="KW-1185">Reference proteome</keyword>
<evidence type="ECO:0000313" key="1">
    <source>
        <dbReference type="EMBL" id="MED6225032.1"/>
    </source>
</evidence>
<organism evidence="1 2">
    <name type="scientific">Stylosanthes scabra</name>
    <dbReference type="NCBI Taxonomy" id="79078"/>
    <lineage>
        <taxon>Eukaryota</taxon>
        <taxon>Viridiplantae</taxon>
        <taxon>Streptophyta</taxon>
        <taxon>Embryophyta</taxon>
        <taxon>Tracheophyta</taxon>
        <taxon>Spermatophyta</taxon>
        <taxon>Magnoliopsida</taxon>
        <taxon>eudicotyledons</taxon>
        <taxon>Gunneridae</taxon>
        <taxon>Pentapetalae</taxon>
        <taxon>rosids</taxon>
        <taxon>fabids</taxon>
        <taxon>Fabales</taxon>
        <taxon>Fabaceae</taxon>
        <taxon>Papilionoideae</taxon>
        <taxon>50 kb inversion clade</taxon>
        <taxon>dalbergioids sensu lato</taxon>
        <taxon>Dalbergieae</taxon>
        <taxon>Pterocarpus clade</taxon>
        <taxon>Stylosanthes</taxon>
    </lineage>
</organism>